<proteinExistence type="predicted"/>
<comment type="caution">
    <text evidence="1">The sequence shown here is derived from an EMBL/GenBank/DDBJ whole genome shotgun (WGS) entry which is preliminary data.</text>
</comment>
<name>A0A5J4TAQ3_9EUKA</name>
<evidence type="ECO:0000313" key="2">
    <source>
        <dbReference type="Proteomes" id="UP000324800"/>
    </source>
</evidence>
<reference evidence="1 2" key="1">
    <citation type="submission" date="2019-03" db="EMBL/GenBank/DDBJ databases">
        <title>Single cell metagenomics reveals metabolic interactions within the superorganism composed of flagellate Streblomastix strix and complex community of Bacteroidetes bacteria on its surface.</title>
        <authorList>
            <person name="Treitli S.C."/>
            <person name="Kolisko M."/>
            <person name="Husnik F."/>
            <person name="Keeling P."/>
            <person name="Hampl V."/>
        </authorList>
    </citation>
    <scope>NUCLEOTIDE SEQUENCE [LARGE SCALE GENOMIC DNA]</scope>
    <source>
        <strain evidence="1">ST1C</strain>
    </source>
</reference>
<dbReference type="AlphaFoldDB" id="A0A5J4TAQ3"/>
<dbReference type="EMBL" id="SNRW01035738">
    <property type="protein sequence ID" value="KAA6354771.1"/>
    <property type="molecule type" value="Genomic_DNA"/>
</dbReference>
<gene>
    <name evidence="1" type="ORF">EZS28_049702</name>
</gene>
<feature type="non-terminal residue" evidence="1">
    <location>
        <position position="79"/>
    </location>
</feature>
<organism evidence="1 2">
    <name type="scientific">Streblomastix strix</name>
    <dbReference type="NCBI Taxonomy" id="222440"/>
    <lineage>
        <taxon>Eukaryota</taxon>
        <taxon>Metamonada</taxon>
        <taxon>Preaxostyla</taxon>
        <taxon>Oxymonadida</taxon>
        <taxon>Streblomastigidae</taxon>
        <taxon>Streblomastix</taxon>
    </lineage>
</organism>
<dbReference type="Proteomes" id="UP000324800">
    <property type="component" value="Unassembled WGS sequence"/>
</dbReference>
<protein>
    <submittedName>
        <fullName evidence="1">Uncharacterized protein</fullName>
    </submittedName>
</protein>
<evidence type="ECO:0000313" key="1">
    <source>
        <dbReference type="EMBL" id="KAA6354771.1"/>
    </source>
</evidence>
<accession>A0A5J4TAQ3</accession>
<sequence>MSIYNEFDEEDDEQLSFANNADDIQKLPVDSLIAKIAKRKEIRHRKVEHSRKHVQSIIHQANDILSLNMQEMLKRNEKG</sequence>